<dbReference type="AlphaFoldDB" id="A0A6C0EZK9"/>
<evidence type="ECO:0000256" key="1">
    <source>
        <dbReference type="SAM" id="Phobius"/>
    </source>
</evidence>
<proteinExistence type="predicted"/>
<name>A0A6C0EZK9_9ZZZZ</name>
<keyword evidence="1" id="KW-0812">Transmembrane</keyword>
<dbReference type="EMBL" id="MN739003">
    <property type="protein sequence ID" value="QHT34614.1"/>
    <property type="molecule type" value="Genomic_DNA"/>
</dbReference>
<keyword evidence="1" id="KW-0472">Membrane</keyword>
<reference evidence="2" key="1">
    <citation type="journal article" date="2020" name="Nature">
        <title>Giant virus diversity and host interactions through global metagenomics.</title>
        <authorList>
            <person name="Schulz F."/>
            <person name="Roux S."/>
            <person name="Paez-Espino D."/>
            <person name="Jungbluth S."/>
            <person name="Walsh D.A."/>
            <person name="Denef V.J."/>
            <person name="McMahon K.D."/>
            <person name="Konstantinidis K.T."/>
            <person name="Eloe-Fadrosh E.A."/>
            <person name="Kyrpides N.C."/>
            <person name="Woyke T."/>
        </authorList>
    </citation>
    <scope>NUCLEOTIDE SEQUENCE</scope>
    <source>
        <strain evidence="2">GVMAG-M-3300009163-63</strain>
    </source>
</reference>
<accession>A0A6C0EZK9</accession>
<evidence type="ECO:0000313" key="2">
    <source>
        <dbReference type="EMBL" id="QHT34614.1"/>
    </source>
</evidence>
<protein>
    <recommendedName>
        <fullName evidence="3">WLM domain-containing protein</fullName>
    </recommendedName>
</protein>
<evidence type="ECO:0008006" key="3">
    <source>
        <dbReference type="Google" id="ProtNLM"/>
    </source>
</evidence>
<sequence>MKINYLGVILAVFMIFFGLKMYKDSDSFNLRCVISKVDGNTYCVRERGKLELAADLLAEATKKMKKLVKYMEQKHSSNPAVKRLVENFNPDKISETLPTSEHTAYSENKGEKMAFCLNEDKEGTRLIDLSTLTFVAIHELAHLMTESIGHKEEFWDNFKFLLKNAKESGIYEPIDYSKSPVQYCGTRIDENPYYK</sequence>
<keyword evidence="1" id="KW-1133">Transmembrane helix</keyword>
<dbReference type="Gene3D" id="3.30.2010.10">
    <property type="entry name" value="Metalloproteases ('zincins'), catalytic domain"/>
    <property type="match status" value="1"/>
</dbReference>
<organism evidence="2">
    <name type="scientific">viral metagenome</name>
    <dbReference type="NCBI Taxonomy" id="1070528"/>
    <lineage>
        <taxon>unclassified sequences</taxon>
        <taxon>metagenomes</taxon>
        <taxon>organismal metagenomes</taxon>
    </lineage>
</organism>
<feature type="transmembrane region" description="Helical" evidence="1">
    <location>
        <begin position="6"/>
        <end position="22"/>
    </location>
</feature>